<dbReference type="PANTHER" id="PTHR45566">
    <property type="entry name" value="HTH-TYPE TRANSCRIPTIONAL REGULATOR YHJB-RELATED"/>
    <property type="match status" value="1"/>
</dbReference>
<dbReference type="PANTHER" id="PTHR45566:SF1">
    <property type="entry name" value="HTH-TYPE TRANSCRIPTIONAL REGULATOR YHJB-RELATED"/>
    <property type="match status" value="1"/>
</dbReference>
<dbReference type="PROSITE" id="PS50043">
    <property type="entry name" value="HTH_LUXR_2"/>
    <property type="match status" value="1"/>
</dbReference>
<proteinExistence type="predicted"/>
<evidence type="ECO:0000256" key="1">
    <source>
        <dbReference type="ARBA" id="ARBA00023125"/>
    </source>
</evidence>
<feature type="domain" description="HTH luxR-type" evidence="3">
    <location>
        <begin position="140"/>
        <end position="205"/>
    </location>
</feature>
<evidence type="ECO:0000259" key="3">
    <source>
        <dbReference type="PROSITE" id="PS50043"/>
    </source>
</evidence>
<dbReference type="InterPro" id="IPR051015">
    <property type="entry name" value="EvgA-like"/>
</dbReference>
<dbReference type="CDD" id="cd06170">
    <property type="entry name" value="LuxR_C_like"/>
    <property type="match status" value="1"/>
</dbReference>
<keyword evidence="1" id="KW-0238">DNA-binding</keyword>
<dbReference type="Proteomes" id="UP001159257">
    <property type="component" value="Unassembled WGS sequence"/>
</dbReference>
<sequence>MCSSRKVLIIDDHRLFAGAISAWFESLADDIKTICVESCSEAEEQILRNPDISIVLLDLNLEAEDGVTTYRHLNKLEGKRAFILCTGDAPDSLHLDERLFSEVSLIFKSDPLETFKECFLAVINGYRFHSDSASKVKRLKYIDLPELTLRQKAILALILAGESNQLIAERLNVTENTIKTHIRHLYSRLGVNSRIECIDRADQMRFYLD</sequence>
<dbReference type="Pfam" id="PF00196">
    <property type="entry name" value="GerE"/>
    <property type="match status" value="1"/>
</dbReference>
<accession>A0ABY1S248</accession>
<dbReference type="InterPro" id="IPR036388">
    <property type="entry name" value="WH-like_DNA-bd_sf"/>
</dbReference>
<evidence type="ECO:0000313" key="5">
    <source>
        <dbReference type="EMBL" id="SMR76637.1"/>
    </source>
</evidence>
<dbReference type="EMBL" id="FXWV01000012">
    <property type="protein sequence ID" value="SMR76637.1"/>
    <property type="molecule type" value="Genomic_DNA"/>
</dbReference>
<protein>
    <submittedName>
        <fullName evidence="5">Two-component system, NarL family, nitrate/nitrite response regulator NarL</fullName>
    </submittedName>
</protein>
<dbReference type="PRINTS" id="PR00038">
    <property type="entry name" value="HTHLUXR"/>
</dbReference>
<dbReference type="CDD" id="cd00156">
    <property type="entry name" value="REC"/>
    <property type="match status" value="1"/>
</dbReference>
<reference evidence="5 6" key="1">
    <citation type="submission" date="2017-05" db="EMBL/GenBank/DDBJ databases">
        <authorList>
            <person name="Varghese N."/>
            <person name="Submissions S."/>
        </authorList>
    </citation>
    <scope>NUCLEOTIDE SEQUENCE [LARGE SCALE GENOMIC DNA]</scope>
    <source>
        <strain evidence="5 6">CGMCC 1.7287</strain>
    </source>
</reference>
<keyword evidence="6" id="KW-1185">Reference proteome</keyword>
<comment type="caution">
    <text evidence="5">The sequence shown here is derived from an EMBL/GenBank/DDBJ whole genome shotgun (WGS) entry which is preliminary data.</text>
</comment>
<dbReference type="Gene3D" id="1.10.10.10">
    <property type="entry name" value="Winged helix-like DNA-binding domain superfamily/Winged helix DNA-binding domain"/>
    <property type="match status" value="1"/>
</dbReference>
<name>A0ABY1S248_9GAMM</name>
<dbReference type="InterPro" id="IPR001789">
    <property type="entry name" value="Sig_transdc_resp-reg_receiver"/>
</dbReference>
<dbReference type="SUPFAM" id="SSF52172">
    <property type="entry name" value="CheY-like"/>
    <property type="match status" value="1"/>
</dbReference>
<dbReference type="InterPro" id="IPR011006">
    <property type="entry name" value="CheY-like_superfamily"/>
</dbReference>
<dbReference type="SUPFAM" id="SSF46894">
    <property type="entry name" value="C-terminal effector domain of the bipartite response regulators"/>
    <property type="match status" value="1"/>
</dbReference>
<dbReference type="Gene3D" id="3.40.50.2300">
    <property type="match status" value="1"/>
</dbReference>
<feature type="modified residue" description="4-aspartylphosphate" evidence="2">
    <location>
        <position position="58"/>
    </location>
</feature>
<dbReference type="PROSITE" id="PS50110">
    <property type="entry name" value="RESPONSE_REGULATORY"/>
    <property type="match status" value="1"/>
</dbReference>
<gene>
    <name evidence="5" type="ORF">SAMN04487964_11229</name>
</gene>
<dbReference type="Pfam" id="PF00072">
    <property type="entry name" value="Response_reg"/>
    <property type="match status" value="1"/>
</dbReference>
<dbReference type="InterPro" id="IPR000792">
    <property type="entry name" value="Tscrpt_reg_LuxR_C"/>
</dbReference>
<keyword evidence="2" id="KW-0597">Phosphoprotein</keyword>
<evidence type="ECO:0000259" key="4">
    <source>
        <dbReference type="PROSITE" id="PS50110"/>
    </source>
</evidence>
<organism evidence="5 6">
    <name type="scientific">Marinobacterium sediminicola</name>
    <dbReference type="NCBI Taxonomy" id="518898"/>
    <lineage>
        <taxon>Bacteria</taxon>
        <taxon>Pseudomonadati</taxon>
        <taxon>Pseudomonadota</taxon>
        <taxon>Gammaproteobacteria</taxon>
        <taxon>Oceanospirillales</taxon>
        <taxon>Oceanospirillaceae</taxon>
        <taxon>Marinobacterium</taxon>
    </lineage>
</organism>
<dbReference type="PROSITE" id="PS00622">
    <property type="entry name" value="HTH_LUXR_1"/>
    <property type="match status" value="1"/>
</dbReference>
<evidence type="ECO:0000313" key="6">
    <source>
        <dbReference type="Proteomes" id="UP001159257"/>
    </source>
</evidence>
<dbReference type="SMART" id="SM00421">
    <property type="entry name" value="HTH_LUXR"/>
    <property type="match status" value="1"/>
</dbReference>
<feature type="domain" description="Response regulatory" evidence="4">
    <location>
        <begin position="6"/>
        <end position="123"/>
    </location>
</feature>
<dbReference type="InterPro" id="IPR016032">
    <property type="entry name" value="Sig_transdc_resp-reg_C-effctor"/>
</dbReference>
<evidence type="ECO:0000256" key="2">
    <source>
        <dbReference type="PROSITE-ProRule" id="PRU00169"/>
    </source>
</evidence>